<dbReference type="OMA" id="CALGQLT"/>
<feature type="region of interest" description="Disordered" evidence="6">
    <location>
        <begin position="45"/>
        <end position="68"/>
    </location>
</feature>
<dbReference type="CDD" id="cd07061">
    <property type="entry name" value="HP_HAP_like"/>
    <property type="match status" value="1"/>
</dbReference>
<dbReference type="InterPro" id="IPR033379">
    <property type="entry name" value="Acid_Pase_AS"/>
</dbReference>
<dbReference type="Proteomes" id="UP000008144">
    <property type="component" value="Chromosome 10"/>
</dbReference>
<dbReference type="GO" id="GO:0016791">
    <property type="term" value="F:phosphatase activity"/>
    <property type="evidence" value="ECO:0000318"/>
    <property type="project" value="GO_Central"/>
</dbReference>
<reference evidence="7" key="4">
    <citation type="submission" date="2025-09" db="UniProtKB">
        <authorList>
            <consortium name="Ensembl"/>
        </authorList>
    </citation>
    <scope>IDENTIFICATION</scope>
</reference>
<keyword evidence="8" id="KW-1185">Reference proteome</keyword>
<evidence type="ECO:0000256" key="4">
    <source>
        <dbReference type="ARBA" id="ARBA00040357"/>
    </source>
</evidence>
<dbReference type="HOGENOM" id="CLU_033855_1_0_1"/>
<dbReference type="PROSITE" id="PS00616">
    <property type="entry name" value="HIS_ACID_PHOSPHAT_1"/>
    <property type="match status" value="1"/>
</dbReference>
<evidence type="ECO:0000256" key="3">
    <source>
        <dbReference type="ARBA" id="ARBA00036311"/>
    </source>
</evidence>
<keyword evidence="2" id="KW-0378">Hydrolase</keyword>
<dbReference type="GeneID" id="100180903"/>
<evidence type="ECO:0000256" key="2">
    <source>
        <dbReference type="ARBA" id="ARBA00022801"/>
    </source>
</evidence>
<comment type="similarity">
    <text evidence="1">Belongs to the histidine acid phosphatase family.</text>
</comment>
<accession>F6UBS8</accession>
<evidence type="ECO:0000313" key="8">
    <source>
        <dbReference type="Proteomes" id="UP000008144"/>
    </source>
</evidence>
<evidence type="ECO:0000313" key="7">
    <source>
        <dbReference type="Ensembl" id="ENSCINP00000012992.3"/>
    </source>
</evidence>
<comment type="catalytic activity">
    <reaction evidence="3">
        <text>3-O-[beta-D-GlcA-(1-&gt;3)-beta-D-Gal-(1-&gt;3)-beta-D-Gal-(1-&gt;4)-beta-D-2-O-P-Xyl]-L-seryl-[protein] + H2O = 3-O-(beta-D-GlcA-(1-&gt;3)-beta-D-Gal-(1-&gt;3)-beta-D-Gal-(1-&gt;4)-beta-D-Xyl)-L-seryl-[protein] + phosphate</text>
        <dbReference type="Rhea" id="RHEA:56512"/>
        <dbReference type="Rhea" id="RHEA-COMP:12573"/>
        <dbReference type="Rhea" id="RHEA-COMP:14559"/>
        <dbReference type="ChEBI" id="CHEBI:15377"/>
        <dbReference type="ChEBI" id="CHEBI:43474"/>
        <dbReference type="ChEBI" id="CHEBI:132093"/>
        <dbReference type="ChEBI" id="CHEBI:140495"/>
    </reaction>
</comment>
<dbReference type="GO" id="GO:0050650">
    <property type="term" value="P:chondroitin sulfate proteoglycan biosynthetic process"/>
    <property type="evidence" value="ECO:0000318"/>
    <property type="project" value="GO_Central"/>
</dbReference>
<dbReference type="EMBL" id="EAAA01000601">
    <property type="status" value="NOT_ANNOTATED_CDS"/>
    <property type="molecule type" value="Genomic_DNA"/>
</dbReference>
<evidence type="ECO:0000256" key="5">
    <source>
        <dbReference type="ARBA" id="ARBA00041499"/>
    </source>
</evidence>
<protein>
    <recommendedName>
        <fullName evidence="4">2-phosphoxylose phosphatase 1</fullName>
    </recommendedName>
    <alternativeName>
        <fullName evidence="5">Acid phosphatase-like protein 2</fullName>
    </alternativeName>
</protein>
<reference evidence="7" key="2">
    <citation type="journal article" date="2008" name="Genome Biol.">
        <title>Improved genome assembly and evidence-based global gene model set for the chordate Ciona intestinalis: new insight into intron and operon populations.</title>
        <authorList>
            <person name="Satou Y."/>
            <person name="Mineta K."/>
            <person name="Ogasawara M."/>
            <person name="Sasakura Y."/>
            <person name="Shoguchi E."/>
            <person name="Ueno K."/>
            <person name="Yamada L."/>
            <person name="Matsumoto J."/>
            <person name="Wasserscheid J."/>
            <person name="Dewar K."/>
            <person name="Wiley G.B."/>
            <person name="Macmil S.L."/>
            <person name="Roe B.A."/>
            <person name="Zeller R.W."/>
            <person name="Hastings K.E."/>
            <person name="Lemaire P."/>
            <person name="Lindquist E."/>
            <person name="Endo T."/>
            <person name="Hotta K."/>
            <person name="Inaba K."/>
        </authorList>
    </citation>
    <scope>NUCLEOTIDE SEQUENCE [LARGE SCALE GENOMIC DNA]</scope>
    <source>
        <strain evidence="7">wild type</strain>
    </source>
</reference>
<sequence>MKKASTKWMLFATALISIFLVTMWTLQYRSKDHFKAKQLNTDHSYKLESEKEQPKTTTTPAPLVPHTQPGVRVKTKKEVKPNPVEYYCNFPNSNDIFKMQEGNGQKGWKLKQVQIVIRHGDRAPLNLNVYHKFRTKNRFCNIHSNFYSDTLKLVSNYRNSIMKDQNSQHLPYFAQPLPEGIVCSPGQLTVIGALQHLHNGLMLREAYIRKHKLVDPATQDKFVYVRSTHVRRTFQSAVAFLYGFLPNYHLQDIPITFTMGPTFCEKHCVCPIVKTLEKKVKKTQYQNYLKRQRNNPIIKNISRITGIGDHTGPLMDSLVTGYICKQIPLPCNENGECVELSELNVVMNEQEYLNRVTRLESPARNISLLQIQPFLENITNHMKQVVEDSAAQRKAVLYSGHDLTLAPLIQALGLPEYRWPRLASRLVFELWQATDGMHFVKILFNGVDVTNDTAFCPGKNKPCSYNSFMQFQRDIGKYFGFDSRSSVCKS</sequence>
<dbReference type="GO" id="GO:0005794">
    <property type="term" value="C:Golgi apparatus"/>
    <property type="evidence" value="ECO:0000318"/>
    <property type="project" value="GO_Central"/>
</dbReference>
<evidence type="ECO:0000256" key="1">
    <source>
        <dbReference type="ARBA" id="ARBA00005375"/>
    </source>
</evidence>
<dbReference type="InterPro" id="IPR029033">
    <property type="entry name" value="His_PPase_superfam"/>
</dbReference>
<organism evidence="7 8">
    <name type="scientific">Ciona intestinalis</name>
    <name type="common">Transparent sea squirt</name>
    <name type="synonym">Ascidia intestinalis</name>
    <dbReference type="NCBI Taxonomy" id="7719"/>
    <lineage>
        <taxon>Eukaryota</taxon>
        <taxon>Metazoa</taxon>
        <taxon>Chordata</taxon>
        <taxon>Tunicata</taxon>
        <taxon>Ascidiacea</taxon>
        <taxon>Phlebobranchia</taxon>
        <taxon>Cionidae</taxon>
        <taxon>Ciona</taxon>
    </lineage>
</organism>
<dbReference type="SUPFAM" id="SSF53254">
    <property type="entry name" value="Phosphoglycerate mutase-like"/>
    <property type="match status" value="1"/>
</dbReference>
<dbReference type="GeneTree" id="ENSGT00390000016324"/>
<dbReference type="PANTHER" id="PTHR11567">
    <property type="entry name" value="ACID PHOSPHATASE-RELATED"/>
    <property type="match status" value="1"/>
</dbReference>
<dbReference type="PANTHER" id="PTHR11567:SF110">
    <property type="entry name" value="2-PHOSPHOXYLOSE PHOSPHATASE 1"/>
    <property type="match status" value="1"/>
</dbReference>
<dbReference type="InParanoid" id="F6UBS8"/>
<proteinExistence type="inferred from homology"/>
<dbReference type="Ensembl" id="ENSCINT00000012992.3">
    <property type="protein sequence ID" value="ENSCINP00000012992.3"/>
    <property type="gene ID" value="ENSCING00000006309.3"/>
</dbReference>
<dbReference type="AlphaFoldDB" id="F6UBS8"/>
<evidence type="ECO:0000256" key="6">
    <source>
        <dbReference type="SAM" id="MobiDB-lite"/>
    </source>
</evidence>
<accession>A0A1W2W8T7</accession>
<dbReference type="RefSeq" id="XP_002126983.1">
    <property type="nucleotide sequence ID" value="XM_002126947.1"/>
</dbReference>
<reference evidence="7" key="3">
    <citation type="submission" date="2025-08" db="UniProtKB">
        <authorList>
            <consortium name="Ensembl"/>
        </authorList>
    </citation>
    <scope>IDENTIFICATION</scope>
</reference>
<dbReference type="STRING" id="7719.ENSCINP00000012992"/>
<dbReference type="Pfam" id="PF00328">
    <property type="entry name" value="His_Phos_2"/>
    <property type="match status" value="1"/>
</dbReference>
<name>F6UBS8_CIOIN</name>
<reference evidence="8" key="1">
    <citation type="journal article" date="2002" name="Science">
        <title>The draft genome of Ciona intestinalis: insights into chordate and vertebrate origins.</title>
        <authorList>
            <person name="Dehal P."/>
            <person name="Satou Y."/>
            <person name="Campbell R.K."/>
            <person name="Chapman J."/>
            <person name="Degnan B."/>
            <person name="De Tomaso A."/>
            <person name="Davidson B."/>
            <person name="Di Gregorio A."/>
            <person name="Gelpke M."/>
            <person name="Goodstein D.M."/>
            <person name="Harafuji N."/>
            <person name="Hastings K.E."/>
            <person name="Ho I."/>
            <person name="Hotta K."/>
            <person name="Huang W."/>
            <person name="Kawashima T."/>
            <person name="Lemaire P."/>
            <person name="Martinez D."/>
            <person name="Meinertzhagen I.A."/>
            <person name="Necula S."/>
            <person name="Nonaka M."/>
            <person name="Putnam N."/>
            <person name="Rash S."/>
            <person name="Saiga H."/>
            <person name="Satake M."/>
            <person name="Terry A."/>
            <person name="Yamada L."/>
            <person name="Wang H.G."/>
            <person name="Awazu S."/>
            <person name="Azumi K."/>
            <person name="Boore J."/>
            <person name="Branno M."/>
            <person name="Chin-Bow S."/>
            <person name="DeSantis R."/>
            <person name="Doyle S."/>
            <person name="Francino P."/>
            <person name="Keys D.N."/>
            <person name="Haga S."/>
            <person name="Hayashi H."/>
            <person name="Hino K."/>
            <person name="Imai K.S."/>
            <person name="Inaba K."/>
            <person name="Kano S."/>
            <person name="Kobayashi K."/>
            <person name="Kobayashi M."/>
            <person name="Lee B.I."/>
            <person name="Makabe K.W."/>
            <person name="Manohar C."/>
            <person name="Matassi G."/>
            <person name="Medina M."/>
            <person name="Mochizuki Y."/>
            <person name="Mount S."/>
            <person name="Morishita T."/>
            <person name="Miura S."/>
            <person name="Nakayama A."/>
            <person name="Nishizaka S."/>
            <person name="Nomoto H."/>
            <person name="Ohta F."/>
            <person name="Oishi K."/>
            <person name="Rigoutsos I."/>
            <person name="Sano M."/>
            <person name="Sasaki A."/>
            <person name="Sasakura Y."/>
            <person name="Shoguchi E."/>
            <person name="Shin-i T."/>
            <person name="Spagnuolo A."/>
            <person name="Stainier D."/>
            <person name="Suzuki M.M."/>
            <person name="Tassy O."/>
            <person name="Takatori N."/>
            <person name="Tokuoka M."/>
            <person name="Yagi K."/>
            <person name="Yoshizaki F."/>
            <person name="Wada S."/>
            <person name="Zhang C."/>
            <person name="Hyatt P.D."/>
            <person name="Larimer F."/>
            <person name="Detter C."/>
            <person name="Doggett N."/>
            <person name="Glavina T."/>
            <person name="Hawkins T."/>
            <person name="Richardson P."/>
            <person name="Lucas S."/>
            <person name="Kohara Y."/>
            <person name="Levine M."/>
            <person name="Satoh N."/>
            <person name="Rokhsar D.S."/>
        </authorList>
    </citation>
    <scope>NUCLEOTIDE SEQUENCE [LARGE SCALE GENOMIC DNA]</scope>
</reference>
<dbReference type="InterPro" id="IPR000560">
    <property type="entry name" value="His_Pase_clade-2"/>
</dbReference>
<dbReference type="Gene3D" id="3.40.50.1240">
    <property type="entry name" value="Phosphoglycerate mutase-like"/>
    <property type="match status" value="1"/>
</dbReference>
<gene>
    <name evidence="7" type="primary">LOC100180903</name>
</gene>
<dbReference type="KEGG" id="cin:100180903"/>
<feature type="compositionally biased region" description="Basic and acidic residues" evidence="6">
    <location>
        <begin position="45"/>
        <end position="54"/>
    </location>
</feature>
<dbReference type="InterPro" id="IPR050645">
    <property type="entry name" value="Histidine_acid_phosphatase"/>
</dbReference>
<dbReference type="OrthoDB" id="10262962at2759"/>